<evidence type="ECO:0000313" key="1">
    <source>
        <dbReference type="EMBL" id="GAM65507.1"/>
    </source>
</evidence>
<accession>A0A0B8PLB1</accession>
<protein>
    <submittedName>
        <fullName evidence="1">Uncharacterized protein</fullName>
    </submittedName>
</protein>
<dbReference type="Proteomes" id="UP000031670">
    <property type="component" value="Unassembled WGS sequence"/>
</dbReference>
<evidence type="ECO:0000313" key="2">
    <source>
        <dbReference type="Proteomes" id="UP000031670"/>
    </source>
</evidence>
<comment type="caution">
    <text evidence="1">The sequence shown here is derived from an EMBL/GenBank/DDBJ whole genome shotgun (WGS) entry which is preliminary data.</text>
</comment>
<reference evidence="1 2" key="1">
    <citation type="submission" date="2015-01" db="EMBL/GenBank/DDBJ databases">
        <title>Vibrio sp. C5 JCM 19232 whole genome shotgun sequence.</title>
        <authorList>
            <person name="Sawabe T."/>
            <person name="Meirelles P."/>
            <person name="Feng G."/>
            <person name="Sayaka M."/>
            <person name="Hattori M."/>
            <person name="Ohkuma M."/>
        </authorList>
    </citation>
    <scope>NUCLEOTIDE SEQUENCE [LARGE SCALE GENOMIC DNA]</scope>
    <source>
        <strain evidence="1 2">JCM19232</strain>
    </source>
</reference>
<organism evidence="1 2">
    <name type="scientific">Vibrio ishigakensis</name>
    <dbReference type="NCBI Taxonomy" id="1481914"/>
    <lineage>
        <taxon>Bacteria</taxon>
        <taxon>Pseudomonadati</taxon>
        <taxon>Pseudomonadota</taxon>
        <taxon>Gammaproteobacteria</taxon>
        <taxon>Vibrionales</taxon>
        <taxon>Vibrionaceae</taxon>
        <taxon>Vibrio</taxon>
    </lineage>
</organism>
<dbReference type="EMBL" id="BBSA01000020">
    <property type="protein sequence ID" value="GAM65507.1"/>
    <property type="molecule type" value="Genomic_DNA"/>
</dbReference>
<proteinExistence type="predicted"/>
<gene>
    <name evidence="1" type="ORF">JCM19232_5007</name>
</gene>
<reference evidence="1 2" key="2">
    <citation type="submission" date="2015-01" db="EMBL/GenBank/DDBJ databases">
        <authorList>
            <consortium name="NBRP consortium"/>
            <person name="Sawabe T."/>
            <person name="Meirelles P."/>
            <person name="Feng G."/>
            <person name="Sayaka M."/>
            <person name="Hattori M."/>
            <person name="Ohkuma M."/>
        </authorList>
    </citation>
    <scope>NUCLEOTIDE SEQUENCE [LARGE SCALE GENOMIC DNA]</scope>
    <source>
        <strain evidence="1 2">JCM19232</strain>
    </source>
</reference>
<name>A0A0B8PLB1_9VIBR</name>
<sequence length="66" mass="7425">MPTYAITYIDKDGQTLKSETVLMMNLPAVKRSASSQAPMHTVLIEIKDILGLVIARKVNHTWQRSL</sequence>
<dbReference type="AlphaFoldDB" id="A0A0B8PLB1"/>